<protein>
    <submittedName>
        <fullName evidence="2">GyrI-like domain-containing protein</fullName>
    </submittedName>
</protein>
<evidence type="ECO:0000313" key="3">
    <source>
        <dbReference type="Proteomes" id="UP001501414"/>
    </source>
</evidence>
<dbReference type="Gene3D" id="3.20.80.10">
    <property type="entry name" value="Regulatory factor, effector binding domain"/>
    <property type="match status" value="1"/>
</dbReference>
<dbReference type="EMBL" id="BAAAJK010000024">
    <property type="protein sequence ID" value="GAA1393915.1"/>
    <property type="molecule type" value="Genomic_DNA"/>
</dbReference>
<feature type="domain" description="AraC effector-binding" evidence="1">
    <location>
        <begin position="1"/>
        <end position="140"/>
    </location>
</feature>
<sequence>MTAVVRGVVPAPELPAFYDRAFGVLPRTVAAQGVTVVGPAFGLYHGLPGEQFDLEAGFPTDRAVQAEGEVLAGELPGGRVARSVHAGSFDGLGAAWQRLGEWITAQGLTPGGTFWEVYLTEPTPDMDPADLRTELNWPVG</sequence>
<keyword evidence="3" id="KW-1185">Reference proteome</keyword>
<dbReference type="InterPro" id="IPR010499">
    <property type="entry name" value="AraC_E-bd"/>
</dbReference>
<reference evidence="2 3" key="1">
    <citation type="journal article" date="2019" name="Int. J. Syst. Evol. Microbiol.">
        <title>The Global Catalogue of Microorganisms (GCM) 10K type strain sequencing project: providing services to taxonomists for standard genome sequencing and annotation.</title>
        <authorList>
            <consortium name="The Broad Institute Genomics Platform"/>
            <consortium name="The Broad Institute Genome Sequencing Center for Infectious Disease"/>
            <person name="Wu L."/>
            <person name="Ma J."/>
        </authorList>
    </citation>
    <scope>NUCLEOTIDE SEQUENCE [LARGE SCALE GENOMIC DNA]</scope>
    <source>
        <strain evidence="2 3">JCM 11896</strain>
    </source>
</reference>
<dbReference type="Pfam" id="PF06445">
    <property type="entry name" value="GyrI-like"/>
    <property type="match status" value="1"/>
</dbReference>
<gene>
    <name evidence="2" type="ORF">GCM10009613_41250</name>
</gene>
<proteinExistence type="predicted"/>
<accession>A0ABN1XZN7</accession>
<comment type="caution">
    <text evidence="2">The sequence shown here is derived from an EMBL/GenBank/DDBJ whole genome shotgun (WGS) entry which is preliminary data.</text>
</comment>
<dbReference type="InterPro" id="IPR011256">
    <property type="entry name" value="Reg_factor_effector_dom_sf"/>
</dbReference>
<dbReference type="Proteomes" id="UP001501414">
    <property type="component" value="Unassembled WGS sequence"/>
</dbReference>
<evidence type="ECO:0000259" key="1">
    <source>
        <dbReference type="SMART" id="SM00871"/>
    </source>
</evidence>
<dbReference type="SUPFAM" id="SSF55136">
    <property type="entry name" value="Probable bacterial effector-binding domain"/>
    <property type="match status" value="1"/>
</dbReference>
<name>A0ABN1XZN7_9PSEU</name>
<dbReference type="SMART" id="SM00871">
    <property type="entry name" value="AraC_E_bind"/>
    <property type="match status" value="1"/>
</dbReference>
<dbReference type="InterPro" id="IPR029442">
    <property type="entry name" value="GyrI-like"/>
</dbReference>
<evidence type="ECO:0000313" key="2">
    <source>
        <dbReference type="EMBL" id="GAA1393915.1"/>
    </source>
</evidence>
<organism evidence="2 3">
    <name type="scientific">Pseudonocardia kongjuensis</name>
    <dbReference type="NCBI Taxonomy" id="102227"/>
    <lineage>
        <taxon>Bacteria</taxon>
        <taxon>Bacillati</taxon>
        <taxon>Actinomycetota</taxon>
        <taxon>Actinomycetes</taxon>
        <taxon>Pseudonocardiales</taxon>
        <taxon>Pseudonocardiaceae</taxon>
        <taxon>Pseudonocardia</taxon>
    </lineage>
</organism>